<organism evidence="2 3">
    <name type="scientific">Companilactobacillus futsaii JCM 17355</name>
    <dbReference type="NCBI Taxonomy" id="1423818"/>
    <lineage>
        <taxon>Bacteria</taxon>
        <taxon>Bacillati</taxon>
        <taxon>Bacillota</taxon>
        <taxon>Bacilli</taxon>
        <taxon>Lactobacillales</taxon>
        <taxon>Lactobacillaceae</taxon>
        <taxon>Companilactobacillus</taxon>
    </lineage>
</organism>
<dbReference type="Pfam" id="PF01381">
    <property type="entry name" value="HTH_3"/>
    <property type="match status" value="1"/>
</dbReference>
<dbReference type="PANTHER" id="PTHR37038">
    <property type="entry name" value="TRANSCRIPTIONAL REGULATOR-RELATED"/>
    <property type="match status" value="1"/>
</dbReference>
<dbReference type="InterPro" id="IPR001387">
    <property type="entry name" value="Cro/C1-type_HTH"/>
</dbReference>
<dbReference type="InterPro" id="IPR010982">
    <property type="entry name" value="Lambda_DNA-bd_dom_sf"/>
</dbReference>
<dbReference type="SMART" id="SM00530">
    <property type="entry name" value="HTH_XRE"/>
    <property type="match status" value="1"/>
</dbReference>
<name>A0ABR5PA86_9LACO</name>
<dbReference type="EMBL" id="AZDO01000011">
    <property type="protein sequence ID" value="KRK99334.1"/>
    <property type="molecule type" value="Genomic_DNA"/>
</dbReference>
<evidence type="ECO:0000313" key="3">
    <source>
        <dbReference type="Proteomes" id="UP000051379"/>
    </source>
</evidence>
<protein>
    <recommendedName>
        <fullName evidence="1">HTH cro/C1-type domain-containing protein</fullName>
    </recommendedName>
</protein>
<reference evidence="2 3" key="1">
    <citation type="journal article" date="2015" name="Genome Announc.">
        <title>Expanding the biotechnology potential of lactobacilli through comparative genomics of 213 strains and associated genera.</title>
        <authorList>
            <person name="Sun Z."/>
            <person name="Harris H.M."/>
            <person name="McCann A."/>
            <person name="Guo C."/>
            <person name="Argimon S."/>
            <person name="Zhang W."/>
            <person name="Yang X."/>
            <person name="Jeffery I.B."/>
            <person name="Cooney J.C."/>
            <person name="Kagawa T.F."/>
            <person name="Liu W."/>
            <person name="Song Y."/>
            <person name="Salvetti E."/>
            <person name="Wrobel A."/>
            <person name="Rasinkangas P."/>
            <person name="Parkhill J."/>
            <person name="Rea M.C."/>
            <person name="O'Sullivan O."/>
            <person name="Ritari J."/>
            <person name="Douillard F.P."/>
            <person name="Paul Ross R."/>
            <person name="Yang R."/>
            <person name="Briner A.E."/>
            <person name="Felis G.E."/>
            <person name="de Vos W.M."/>
            <person name="Barrangou R."/>
            <person name="Klaenhammer T.R."/>
            <person name="Caufield P.W."/>
            <person name="Cui Y."/>
            <person name="Zhang H."/>
            <person name="O'Toole P.W."/>
        </authorList>
    </citation>
    <scope>NUCLEOTIDE SEQUENCE [LARGE SCALE GENOMIC DNA]</scope>
    <source>
        <strain evidence="2 3">JCM 17355</strain>
    </source>
</reference>
<dbReference type="InterPro" id="IPR011990">
    <property type="entry name" value="TPR-like_helical_dom_sf"/>
</dbReference>
<dbReference type="Gene3D" id="1.25.40.10">
    <property type="entry name" value="Tetratricopeptide repeat domain"/>
    <property type="match status" value="1"/>
</dbReference>
<keyword evidence="3" id="KW-1185">Reference proteome</keyword>
<dbReference type="Proteomes" id="UP000051379">
    <property type="component" value="Unassembled WGS sequence"/>
</dbReference>
<feature type="domain" description="HTH cro/C1-type" evidence="1">
    <location>
        <begin position="13"/>
        <end position="66"/>
    </location>
</feature>
<comment type="caution">
    <text evidence="2">The sequence shown here is derived from an EMBL/GenBank/DDBJ whole genome shotgun (WGS) entry which is preliminary data.</text>
</comment>
<accession>A0ABR5PA86</accession>
<proteinExistence type="predicted"/>
<gene>
    <name evidence="2" type="ORF">FC88_GL000454</name>
</gene>
<evidence type="ECO:0000313" key="2">
    <source>
        <dbReference type="EMBL" id="KRK99334.1"/>
    </source>
</evidence>
<dbReference type="PROSITE" id="PS50943">
    <property type="entry name" value="HTH_CROC1"/>
    <property type="match status" value="1"/>
</dbReference>
<dbReference type="InterPro" id="IPR053163">
    <property type="entry name" value="HTH-type_regulator_Rgg"/>
</dbReference>
<evidence type="ECO:0000259" key="1">
    <source>
        <dbReference type="PROSITE" id="PS50943"/>
    </source>
</evidence>
<sequence length="278" mass="32427">MGVYYMNNLGDILRETRQQQQISQSEISEDICSQSTLSEIEHNKYIPNMKLLINLCERLAVDFDDLCLVGSFQICREKYFNQKAASFYRKRKYQQLQAFLNRPTVLETVQNDEQTQAYYFYLALCSLHLDRGFDKAKEYLKLSLACSTNGRKQKTLTRLGNITLAYVYAQQGLKTSTFDQIKLAFRHLEKTNYNENLNLLFYIAALSYFHISKFDLAIQTLEKGINFALSNNSHFMMINSLYLMANIAEIVKEENHSLTLKSYNIFNSFIQQPFEEAT</sequence>
<dbReference type="CDD" id="cd00093">
    <property type="entry name" value="HTH_XRE"/>
    <property type="match status" value="1"/>
</dbReference>
<dbReference type="SUPFAM" id="SSF47413">
    <property type="entry name" value="lambda repressor-like DNA-binding domains"/>
    <property type="match status" value="1"/>
</dbReference>